<organism evidence="10 11">
    <name type="scientific">Maioricimonas rarisocia</name>
    <dbReference type="NCBI Taxonomy" id="2528026"/>
    <lineage>
        <taxon>Bacteria</taxon>
        <taxon>Pseudomonadati</taxon>
        <taxon>Planctomycetota</taxon>
        <taxon>Planctomycetia</taxon>
        <taxon>Planctomycetales</taxon>
        <taxon>Planctomycetaceae</taxon>
        <taxon>Maioricimonas</taxon>
    </lineage>
</organism>
<evidence type="ECO:0000256" key="5">
    <source>
        <dbReference type="ARBA" id="ARBA00022692"/>
    </source>
</evidence>
<accession>A0A517YZX3</accession>
<keyword evidence="11" id="KW-1185">Reference proteome</keyword>
<dbReference type="RefSeq" id="WP_197443942.1">
    <property type="nucleotide sequence ID" value="NZ_CP036275.1"/>
</dbReference>
<evidence type="ECO:0000313" key="10">
    <source>
        <dbReference type="EMBL" id="QDU35733.1"/>
    </source>
</evidence>
<keyword evidence="2" id="KW-1003">Cell membrane</keyword>
<feature type="transmembrane region" description="Helical" evidence="8">
    <location>
        <begin position="133"/>
        <end position="150"/>
    </location>
</feature>
<evidence type="ECO:0000256" key="7">
    <source>
        <dbReference type="ARBA" id="ARBA00023136"/>
    </source>
</evidence>
<keyword evidence="5 8" id="KW-0812">Transmembrane</keyword>
<evidence type="ECO:0000256" key="1">
    <source>
        <dbReference type="ARBA" id="ARBA00004651"/>
    </source>
</evidence>
<feature type="transmembrane region" description="Helical" evidence="8">
    <location>
        <begin position="186"/>
        <end position="219"/>
    </location>
</feature>
<evidence type="ECO:0000256" key="8">
    <source>
        <dbReference type="SAM" id="Phobius"/>
    </source>
</evidence>
<dbReference type="AlphaFoldDB" id="A0A517YZX3"/>
<keyword evidence="6 8" id="KW-1133">Transmembrane helix</keyword>
<feature type="transmembrane region" description="Helical" evidence="8">
    <location>
        <begin position="296"/>
        <end position="314"/>
    </location>
</feature>
<feature type="domain" description="Glycosyltransferase RgtA/B/C/D-like" evidence="9">
    <location>
        <begin position="90"/>
        <end position="244"/>
    </location>
</feature>
<reference evidence="10 11" key="1">
    <citation type="submission" date="2019-02" db="EMBL/GenBank/DDBJ databases">
        <title>Deep-cultivation of Planctomycetes and their phenomic and genomic characterization uncovers novel biology.</title>
        <authorList>
            <person name="Wiegand S."/>
            <person name="Jogler M."/>
            <person name="Boedeker C."/>
            <person name="Pinto D."/>
            <person name="Vollmers J."/>
            <person name="Rivas-Marin E."/>
            <person name="Kohn T."/>
            <person name="Peeters S.H."/>
            <person name="Heuer A."/>
            <person name="Rast P."/>
            <person name="Oberbeckmann S."/>
            <person name="Bunk B."/>
            <person name="Jeske O."/>
            <person name="Meyerdierks A."/>
            <person name="Storesund J.E."/>
            <person name="Kallscheuer N."/>
            <person name="Luecker S."/>
            <person name="Lage O.M."/>
            <person name="Pohl T."/>
            <person name="Merkel B.J."/>
            <person name="Hornburger P."/>
            <person name="Mueller R.-W."/>
            <person name="Bruemmer F."/>
            <person name="Labrenz M."/>
            <person name="Spormann A.M."/>
            <person name="Op den Camp H."/>
            <person name="Overmann J."/>
            <person name="Amann R."/>
            <person name="Jetten M.S.M."/>
            <person name="Mascher T."/>
            <person name="Medema M.H."/>
            <person name="Devos D.P."/>
            <person name="Kaster A.-K."/>
            <person name="Ovreas L."/>
            <person name="Rohde M."/>
            <person name="Galperin M.Y."/>
            <person name="Jogler C."/>
        </authorList>
    </citation>
    <scope>NUCLEOTIDE SEQUENCE [LARGE SCALE GENOMIC DNA]</scope>
    <source>
        <strain evidence="10 11">Mal4</strain>
    </source>
</reference>
<gene>
    <name evidence="10" type="ORF">Mal4_00150</name>
</gene>
<dbReference type="PANTHER" id="PTHR33908:SF11">
    <property type="entry name" value="MEMBRANE PROTEIN"/>
    <property type="match status" value="1"/>
</dbReference>
<dbReference type="Proteomes" id="UP000320496">
    <property type="component" value="Chromosome"/>
</dbReference>
<comment type="subcellular location">
    <subcellularLocation>
        <location evidence="1">Cell membrane</location>
        <topology evidence="1">Multi-pass membrane protein</topology>
    </subcellularLocation>
</comment>
<evidence type="ECO:0000256" key="6">
    <source>
        <dbReference type="ARBA" id="ARBA00022989"/>
    </source>
</evidence>
<dbReference type="KEGG" id="mri:Mal4_00150"/>
<evidence type="ECO:0000256" key="3">
    <source>
        <dbReference type="ARBA" id="ARBA00022676"/>
    </source>
</evidence>
<feature type="transmembrane region" description="Helical" evidence="8">
    <location>
        <begin position="231"/>
        <end position="250"/>
    </location>
</feature>
<dbReference type="InterPro" id="IPR050297">
    <property type="entry name" value="LipidA_mod_glycosyltrf_83"/>
</dbReference>
<sequence length="526" mass="58271">MPEPGQTQPTDPLRQGTPRRPTILLGGLIVLVVLLRLPLMHRQLPGQDEDCFAIPGWTIVQEGLPRIPYMPVRNADSAFYQTDEIMFALPPLYFYWQSLFYQVLGPTMLAARLGSLVAGVAAGIVIYALGRRFFRDATAAAWVAGLYLFSRAVYFPSTMTRPDMLCGALGLAALLATWQYTKSRRLGWAAVAGGLVGLGGLTHPFAIVFGLQCGGWIVLSRDRWSRRVQAALLYAATGLAMVALWLPQILQAPDVFRAQFFNNVLGRAGPGLTSRMLWPWDSLQAQVPLFFDQVGMIQGVLMFAGTLGATWLAWRRRDSQLRVLAVLIWSGLYLHMTCQGTHPTKGYWCYTGGLMFLGLGAVVAEVRQRLSLSRGRMQRLAGPALGLMLVLLMLPGSGLRAVAAHVRHWSDVNYDGPRFTRQLLKDLPREGRFAADPAFVFACWLSGRDTVLALHDPFYYDVTGTPFDLLIAGRQAIREETPAHLDAKFVRAYGDRDDIFSCYAELYRSPESSVELVPPTAGETDQ</sequence>
<dbReference type="PANTHER" id="PTHR33908">
    <property type="entry name" value="MANNOSYLTRANSFERASE YKCB-RELATED"/>
    <property type="match status" value="1"/>
</dbReference>
<dbReference type="Pfam" id="PF13231">
    <property type="entry name" value="PMT_2"/>
    <property type="match status" value="1"/>
</dbReference>
<evidence type="ECO:0000259" key="9">
    <source>
        <dbReference type="Pfam" id="PF13231"/>
    </source>
</evidence>
<feature type="transmembrane region" description="Helical" evidence="8">
    <location>
        <begin position="380"/>
        <end position="399"/>
    </location>
</feature>
<dbReference type="GO" id="GO:0009103">
    <property type="term" value="P:lipopolysaccharide biosynthetic process"/>
    <property type="evidence" value="ECO:0007669"/>
    <property type="project" value="UniProtKB-ARBA"/>
</dbReference>
<protein>
    <recommendedName>
        <fullName evidence="9">Glycosyltransferase RgtA/B/C/D-like domain-containing protein</fullName>
    </recommendedName>
</protein>
<evidence type="ECO:0000256" key="4">
    <source>
        <dbReference type="ARBA" id="ARBA00022679"/>
    </source>
</evidence>
<proteinExistence type="predicted"/>
<evidence type="ECO:0000313" key="11">
    <source>
        <dbReference type="Proteomes" id="UP000320496"/>
    </source>
</evidence>
<feature type="transmembrane region" description="Helical" evidence="8">
    <location>
        <begin position="109"/>
        <end position="127"/>
    </location>
</feature>
<keyword evidence="4" id="KW-0808">Transferase</keyword>
<keyword evidence="3" id="KW-0328">Glycosyltransferase</keyword>
<dbReference type="InterPro" id="IPR038731">
    <property type="entry name" value="RgtA/B/C-like"/>
</dbReference>
<name>A0A517YZX3_9PLAN</name>
<keyword evidence="7 8" id="KW-0472">Membrane</keyword>
<feature type="transmembrane region" description="Helical" evidence="8">
    <location>
        <begin position="348"/>
        <end position="368"/>
    </location>
</feature>
<dbReference type="EMBL" id="CP036275">
    <property type="protein sequence ID" value="QDU35733.1"/>
    <property type="molecule type" value="Genomic_DNA"/>
</dbReference>
<dbReference type="GO" id="GO:0005886">
    <property type="term" value="C:plasma membrane"/>
    <property type="evidence" value="ECO:0007669"/>
    <property type="project" value="UniProtKB-SubCell"/>
</dbReference>
<feature type="transmembrane region" description="Helical" evidence="8">
    <location>
        <begin position="20"/>
        <end position="39"/>
    </location>
</feature>
<dbReference type="GO" id="GO:0016763">
    <property type="term" value="F:pentosyltransferase activity"/>
    <property type="evidence" value="ECO:0007669"/>
    <property type="project" value="TreeGrafter"/>
</dbReference>
<evidence type="ECO:0000256" key="2">
    <source>
        <dbReference type="ARBA" id="ARBA00022475"/>
    </source>
</evidence>